<proteinExistence type="inferred from homology"/>
<keyword evidence="5" id="KW-0378">Hydrolase</keyword>
<dbReference type="Gene3D" id="3.90.1560.10">
    <property type="entry name" value="ComB-like"/>
    <property type="match status" value="1"/>
</dbReference>
<dbReference type="Proteomes" id="UP000603200">
    <property type="component" value="Unassembled WGS sequence"/>
</dbReference>
<dbReference type="RefSeq" id="WP_203843362.1">
    <property type="nucleotide sequence ID" value="NZ_BAAATV010000035.1"/>
</dbReference>
<evidence type="ECO:0000256" key="7">
    <source>
        <dbReference type="ARBA" id="ARBA00033711"/>
    </source>
</evidence>
<gene>
    <name evidence="8" type="primary">comB</name>
    <name evidence="8" type="ORF">Ahu01nite_095610</name>
</gene>
<evidence type="ECO:0000256" key="6">
    <source>
        <dbReference type="ARBA" id="ARBA00022842"/>
    </source>
</evidence>
<reference evidence="8 9" key="1">
    <citation type="submission" date="2021-01" db="EMBL/GenBank/DDBJ databases">
        <title>Whole genome shotgun sequence of Actinoplanes humidus NBRC 14915.</title>
        <authorList>
            <person name="Komaki H."/>
            <person name="Tamura T."/>
        </authorList>
    </citation>
    <scope>NUCLEOTIDE SEQUENCE [LARGE SCALE GENOMIC DNA]</scope>
    <source>
        <strain evidence="8 9">NBRC 14915</strain>
    </source>
</reference>
<evidence type="ECO:0000256" key="3">
    <source>
        <dbReference type="ARBA" id="ARBA00012953"/>
    </source>
</evidence>
<comment type="cofactor">
    <cofactor evidence="1">
        <name>Mg(2+)</name>
        <dbReference type="ChEBI" id="CHEBI:18420"/>
    </cofactor>
</comment>
<evidence type="ECO:0000256" key="5">
    <source>
        <dbReference type="ARBA" id="ARBA00022801"/>
    </source>
</evidence>
<organism evidence="8 9">
    <name type="scientific">Winogradskya humida</name>
    <dbReference type="NCBI Taxonomy" id="113566"/>
    <lineage>
        <taxon>Bacteria</taxon>
        <taxon>Bacillati</taxon>
        <taxon>Actinomycetota</taxon>
        <taxon>Actinomycetes</taxon>
        <taxon>Micromonosporales</taxon>
        <taxon>Micromonosporaceae</taxon>
        <taxon>Winogradskya</taxon>
    </lineage>
</organism>
<evidence type="ECO:0000313" key="8">
    <source>
        <dbReference type="EMBL" id="GIE26459.1"/>
    </source>
</evidence>
<evidence type="ECO:0000256" key="1">
    <source>
        <dbReference type="ARBA" id="ARBA00001946"/>
    </source>
</evidence>
<dbReference type="PANTHER" id="PTHR37311">
    <property type="entry name" value="2-PHOSPHOSULFOLACTATE PHOSPHATASE-RELATED"/>
    <property type="match status" value="1"/>
</dbReference>
<comment type="catalytic activity">
    <reaction evidence="7">
        <text>(2R)-O-phospho-3-sulfolactate + H2O = (2R)-3-sulfolactate + phosphate</text>
        <dbReference type="Rhea" id="RHEA:23416"/>
        <dbReference type="ChEBI" id="CHEBI:15377"/>
        <dbReference type="ChEBI" id="CHEBI:15597"/>
        <dbReference type="ChEBI" id="CHEBI:43474"/>
        <dbReference type="ChEBI" id="CHEBI:58738"/>
        <dbReference type="EC" id="3.1.3.71"/>
    </reaction>
</comment>
<dbReference type="PANTHER" id="PTHR37311:SF1">
    <property type="entry name" value="2-PHOSPHOSULFOLACTATE PHOSPHATASE-RELATED"/>
    <property type="match status" value="1"/>
</dbReference>
<accession>A0ABQ4A6K3</accession>
<name>A0ABQ4A6K3_9ACTN</name>
<protein>
    <recommendedName>
        <fullName evidence="4">Probable 2-phosphosulfolactate phosphatase</fullName>
        <ecNumber evidence="3">3.1.3.71</ecNumber>
    </recommendedName>
</protein>
<sequence length="225" mass="24398">MSIVGMDAEISSGVVVVVDVIRAFTTAAVAFERGVRDIACAASLDLGRELRRRYPDRLLAGESRGLKPVDYDFGNSPFEMSMAQVDGKRLIQATSNGTVGLGRCLEPTALLAASARNVSATARWVRANHGGEPWTILCTGRTEEDWACARHLSDLLQGVEPERERLVAGVMDGVAERSRSFAHRPVADRVDLSVDLPFCCDVDRSAFAMVGEIRDDHVVLTKVPA</sequence>
<dbReference type="EC" id="3.1.3.71" evidence="3"/>
<dbReference type="InterPro" id="IPR036702">
    <property type="entry name" value="ComB-like_sf"/>
</dbReference>
<comment type="similarity">
    <text evidence="2">Belongs to the ComB family.</text>
</comment>
<dbReference type="Pfam" id="PF04029">
    <property type="entry name" value="2-ph_phosp"/>
    <property type="match status" value="1"/>
</dbReference>
<dbReference type="InterPro" id="IPR005238">
    <property type="entry name" value="ComB-like"/>
</dbReference>
<evidence type="ECO:0000313" key="9">
    <source>
        <dbReference type="Proteomes" id="UP000603200"/>
    </source>
</evidence>
<keyword evidence="9" id="KW-1185">Reference proteome</keyword>
<dbReference type="SUPFAM" id="SSF142823">
    <property type="entry name" value="ComB-like"/>
    <property type="match status" value="1"/>
</dbReference>
<evidence type="ECO:0000256" key="4">
    <source>
        <dbReference type="ARBA" id="ARBA00021948"/>
    </source>
</evidence>
<dbReference type="EMBL" id="BOMN01000144">
    <property type="protein sequence ID" value="GIE26459.1"/>
    <property type="molecule type" value="Genomic_DNA"/>
</dbReference>
<evidence type="ECO:0000256" key="2">
    <source>
        <dbReference type="ARBA" id="ARBA00009997"/>
    </source>
</evidence>
<keyword evidence="6" id="KW-0460">Magnesium</keyword>
<comment type="caution">
    <text evidence="8">The sequence shown here is derived from an EMBL/GenBank/DDBJ whole genome shotgun (WGS) entry which is preliminary data.</text>
</comment>